<comment type="caution">
    <text evidence="2">The sequence shown here is derived from an EMBL/GenBank/DDBJ whole genome shotgun (WGS) entry which is preliminary data.</text>
</comment>
<evidence type="ECO:0000313" key="3">
    <source>
        <dbReference type="Proteomes" id="UP001275084"/>
    </source>
</evidence>
<protein>
    <submittedName>
        <fullName evidence="2">Uncharacterized protein</fullName>
    </submittedName>
</protein>
<keyword evidence="3" id="KW-1185">Reference proteome</keyword>
<reference evidence="2" key="1">
    <citation type="journal article" date="2023" name="Mol. Phylogenet. Evol.">
        <title>Genome-scale phylogeny and comparative genomics of the fungal order Sordariales.</title>
        <authorList>
            <person name="Hensen N."/>
            <person name="Bonometti L."/>
            <person name="Westerberg I."/>
            <person name="Brannstrom I.O."/>
            <person name="Guillou S."/>
            <person name="Cros-Aarteil S."/>
            <person name="Calhoun S."/>
            <person name="Haridas S."/>
            <person name="Kuo A."/>
            <person name="Mondo S."/>
            <person name="Pangilinan J."/>
            <person name="Riley R."/>
            <person name="LaButti K."/>
            <person name="Andreopoulos B."/>
            <person name="Lipzen A."/>
            <person name="Chen C."/>
            <person name="Yan M."/>
            <person name="Daum C."/>
            <person name="Ng V."/>
            <person name="Clum A."/>
            <person name="Steindorff A."/>
            <person name="Ohm R.A."/>
            <person name="Martin F."/>
            <person name="Silar P."/>
            <person name="Natvig D.O."/>
            <person name="Lalanne C."/>
            <person name="Gautier V."/>
            <person name="Ament-Velasquez S.L."/>
            <person name="Kruys A."/>
            <person name="Hutchinson M.I."/>
            <person name="Powell A.J."/>
            <person name="Barry K."/>
            <person name="Miller A.N."/>
            <person name="Grigoriev I.V."/>
            <person name="Debuchy R."/>
            <person name="Gladieux P."/>
            <person name="Hiltunen Thoren M."/>
            <person name="Johannesson H."/>
        </authorList>
    </citation>
    <scope>NUCLEOTIDE SEQUENCE</scope>
    <source>
        <strain evidence="2">CBS 955.72</strain>
    </source>
</reference>
<proteinExistence type="predicted"/>
<sequence length="74" mass="7158">MTKFQGVNTSLITTSVAVVLFSLALAFGATDSSGKDVLAATAAYTAVLVVFVGTSLAGGGPLAESSGSSSPTST</sequence>
<gene>
    <name evidence="2" type="ORF">B0T25DRAFT_551967</name>
</gene>
<organism evidence="2 3">
    <name type="scientific">Lasiosphaeria hispida</name>
    <dbReference type="NCBI Taxonomy" id="260671"/>
    <lineage>
        <taxon>Eukaryota</taxon>
        <taxon>Fungi</taxon>
        <taxon>Dikarya</taxon>
        <taxon>Ascomycota</taxon>
        <taxon>Pezizomycotina</taxon>
        <taxon>Sordariomycetes</taxon>
        <taxon>Sordariomycetidae</taxon>
        <taxon>Sordariales</taxon>
        <taxon>Lasiosphaeriaceae</taxon>
        <taxon>Lasiosphaeria</taxon>
    </lineage>
</organism>
<dbReference type="EMBL" id="JAUIQD010000006">
    <property type="protein sequence ID" value="KAK3346424.1"/>
    <property type="molecule type" value="Genomic_DNA"/>
</dbReference>
<dbReference type="Proteomes" id="UP001275084">
    <property type="component" value="Unassembled WGS sequence"/>
</dbReference>
<name>A0AAJ0HC05_9PEZI</name>
<reference evidence="2" key="2">
    <citation type="submission" date="2023-06" db="EMBL/GenBank/DDBJ databases">
        <authorList>
            <consortium name="Lawrence Berkeley National Laboratory"/>
            <person name="Haridas S."/>
            <person name="Hensen N."/>
            <person name="Bonometti L."/>
            <person name="Westerberg I."/>
            <person name="Brannstrom I.O."/>
            <person name="Guillou S."/>
            <person name="Cros-Aarteil S."/>
            <person name="Calhoun S."/>
            <person name="Kuo A."/>
            <person name="Mondo S."/>
            <person name="Pangilinan J."/>
            <person name="Riley R."/>
            <person name="Labutti K."/>
            <person name="Andreopoulos B."/>
            <person name="Lipzen A."/>
            <person name="Chen C."/>
            <person name="Yanf M."/>
            <person name="Daum C."/>
            <person name="Ng V."/>
            <person name="Clum A."/>
            <person name="Steindorff A."/>
            <person name="Ohm R."/>
            <person name="Martin F."/>
            <person name="Silar P."/>
            <person name="Natvig D."/>
            <person name="Lalanne C."/>
            <person name="Gautier V."/>
            <person name="Ament-Velasquez S.L."/>
            <person name="Kruys A."/>
            <person name="Hutchinson M.I."/>
            <person name="Powell A.J."/>
            <person name="Barry K."/>
            <person name="Miller A.N."/>
            <person name="Grigoriev I.V."/>
            <person name="Debuchy R."/>
            <person name="Gladieux P."/>
            <person name="Thoren M.H."/>
            <person name="Johannesson H."/>
        </authorList>
    </citation>
    <scope>NUCLEOTIDE SEQUENCE</scope>
    <source>
        <strain evidence="2">CBS 955.72</strain>
    </source>
</reference>
<keyword evidence="1" id="KW-0472">Membrane</keyword>
<keyword evidence="1" id="KW-0812">Transmembrane</keyword>
<dbReference type="AlphaFoldDB" id="A0AAJ0HC05"/>
<evidence type="ECO:0000256" key="1">
    <source>
        <dbReference type="SAM" id="Phobius"/>
    </source>
</evidence>
<feature type="transmembrane region" description="Helical" evidence="1">
    <location>
        <begin position="42"/>
        <end position="63"/>
    </location>
</feature>
<accession>A0AAJ0HC05</accession>
<keyword evidence="1" id="KW-1133">Transmembrane helix</keyword>
<evidence type="ECO:0000313" key="2">
    <source>
        <dbReference type="EMBL" id="KAK3346424.1"/>
    </source>
</evidence>